<reference evidence="1" key="1">
    <citation type="submission" date="2023-06" db="EMBL/GenBank/DDBJ databases">
        <authorList>
            <person name="Kurt Z."/>
        </authorList>
    </citation>
    <scope>NUCLEOTIDE SEQUENCE</scope>
</reference>
<organism evidence="1">
    <name type="scientific">Hexamita inflata</name>
    <dbReference type="NCBI Taxonomy" id="28002"/>
    <lineage>
        <taxon>Eukaryota</taxon>
        <taxon>Metamonada</taxon>
        <taxon>Diplomonadida</taxon>
        <taxon>Hexamitidae</taxon>
        <taxon>Hexamitinae</taxon>
        <taxon>Hexamita</taxon>
    </lineage>
</organism>
<protein>
    <submittedName>
        <fullName evidence="2">Hypothetical_protein</fullName>
    </submittedName>
</protein>
<comment type="caution">
    <text evidence="1">The sequence shown here is derived from an EMBL/GenBank/DDBJ whole genome shotgun (WGS) entry which is preliminary data.</text>
</comment>
<dbReference type="AlphaFoldDB" id="A0AA86U3X3"/>
<dbReference type="EMBL" id="CATOUU010000667">
    <property type="protein sequence ID" value="CAI9939699.1"/>
    <property type="molecule type" value="Genomic_DNA"/>
</dbReference>
<evidence type="ECO:0000313" key="1">
    <source>
        <dbReference type="EMBL" id="CAI9939699.1"/>
    </source>
</evidence>
<reference evidence="2 3" key="2">
    <citation type="submission" date="2024-07" db="EMBL/GenBank/DDBJ databases">
        <authorList>
            <person name="Akdeniz Z."/>
        </authorList>
    </citation>
    <scope>NUCLEOTIDE SEQUENCE [LARGE SCALE GENOMIC DNA]</scope>
</reference>
<evidence type="ECO:0000313" key="2">
    <source>
        <dbReference type="EMBL" id="CAL6053571.1"/>
    </source>
</evidence>
<dbReference type="EMBL" id="CAXDID020000197">
    <property type="protein sequence ID" value="CAL6053571.1"/>
    <property type="molecule type" value="Genomic_DNA"/>
</dbReference>
<name>A0AA86U3X3_9EUKA</name>
<keyword evidence="3" id="KW-1185">Reference proteome</keyword>
<accession>A0AA86U3X3</accession>
<sequence>MTAINTEVRYELNKHHPQILNTNETANSLRPHVLTFGRCFACKFVFTSGIDSITQLQTSRLTRRENVHRPSYTESVCRAIRVHLQRETRDVDCLNAIRPVQCKFFEKLIRQPARRCSQTYGDSELIAIGGIGYSWGYHVGEPKTLQPAVFNGNAVTASIHAPLEEAVAQSCMRYCLE</sequence>
<proteinExistence type="predicted"/>
<evidence type="ECO:0000313" key="3">
    <source>
        <dbReference type="Proteomes" id="UP001642409"/>
    </source>
</evidence>
<dbReference type="Proteomes" id="UP001642409">
    <property type="component" value="Unassembled WGS sequence"/>
</dbReference>
<gene>
    <name evidence="1" type="ORF">HINF_LOCUS27344</name>
    <name evidence="2" type="ORF">HINF_LOCUS45427</name>
</gene>